<dbReference type="EMBL" id="CP029287">
    <property type="protein sequence ID" value="AWR99247.1"/>
    <property type="molecule type" value="Genomic_DNA"/>
</dbReference>
<accession>A0A2U9ITI5</accession>
<dbReference type="GO" id="GO:0051392">
    <property type="term" value="F:tRNA cytidine N4-acetyltransferase activity"/>
    <property type="evidence" value="ECO:0007669"/>
    <property type="project" value="UniProtKB-UniRule"/>
</dbReference>
<keyword evidence="1 12" id="KW-0963">Cytoplasm</keyword>
<keyword evidence="3 12" id="KW-0808">Transferase</keyword>
<protein>
    <recommendedName>
        <fullName evidence="12">tRNA(Met) cytidine acetyltransferase TmcA</fullName>
        <ecNumber evidence="12">2.3.1.193</ecNumber>
    </recommendedName>
</protein>
<dbReference type="Gene3D" id="3.40.50.11040">
    <property type="match status" value="1"/>
</dbReference>
<comment type="catalytic activity">
    <reaction evidence="9">
        <text>a cytidine in tRNA + acetyl-CoA + ATP + H2O = an N(4)-acetylcytidine in tRNA + ADP + phosphate + CoA + H(+)</text>
        <dbReference type="Rhea" id="RHEA:53876"/>
        <dbReference type="Rhea" id="RHEA-COMP:13670"/>
        <dbReference type="Rhea" id="RHEA-COMP:13671"/>
        <dbReference type="ChEBI" id="CHEBI:15377"/>
        <dbReference type="ChEBI" id="CHEBI:15378"/>
        <dbReference type="ChEBI" id="CHEBI:30616"/>
        <dbReference type="ChEBI" id="CHEBI:43474"/>
        <dbReference type="ChEBI" id="CHEBI:57287"/>
        <dbReference type="ChEBI" id="CHEBI:57288"/>
        <dbReference type="ChEBI" id="CHEBI:74900"/>
        <dbReference type="ChEBI" id="CHEBI:82748"/>
        <dbReference type="ChEBI" id="CHEBI:456216"/>
    </reaction>
</comment>
<dbReference type="Pfam" id="PF05127">
    <property type="entry name" value="NAT10_TcmA_helicase"/>
    <property type="match status" value="1"/>
</dbReference>
<evidence type="ECO:0000256" key="7">
    <source>
        <dbReference type="ARBA" id="ARBA00022884"/>
    </source>
</evidence>
<evidence type="ECO:0000259" key="13">
    <source>
        <dbReference type="PROSITE" id="PS51186"/>
    </source>
</evidence>
<dbReference type="InterPro" id="IPR013562">
    <property type="entry name" value="TmcA/NAT10_N"/>
</dbReference>
<dbReference type="GO" id="GO:1904812">
    <property type="term" value="P:rRNA acetylation involved in maturation of SSU-rRNA"/>
    <property type="evidence" value="ECO:0007669"/>
    <property type="project" value="TreeGrafter"/>
</dbReference>
<keyword evidence="6 12" id="KW-0067">ATP-binding</keyword>
<evidence type="ECO:0000313" key="15">
    <source>
        <dbReference type="Proteomes" id="UP000247586"/>
    </source>
</evidence>
<organism evidence="14 15">
    <name type="scientific">Metallosphaera hakonensis JCM 8857 = DSM 7519</name>
    <dbReference type="NCBI Taxonomy" id="1293036"/>
    <lineage>
        <taxon>Archaea</taxon>
        <taxon>Thermoproteota</taxon>
        <taxon>Thermoprotei</taxon>
        <taxon>Sulfolobales</taxon>
        <taxon>Sulfolobaceae</taxon>
        <taxon>Metallosphaera</taxon>
    </lineage>
</organism>
<dbReference type="InterPro" id="IPR007807">
    <property type="entry name" value="TcmA/NAT10_helicase"/>
</dbReference>
<dbReference type="HAMAP" id="MF_01886">
    <property type="entry name" value="tRNA_acetyltr_TmcA"/>
    <property type="match status" value="1"/>
</dbReference>
<dbReference type="GO" id="GO:0005737">
    <property type="term" value="C:cytoplasm"/>
    <property type="evidence" value="ECO:0007669"/>
    <property type="project" value="UniProtKB-SubCell"/>
</dbReference>
<dbReference type="PROSITE" id="PS51186">
    <property type="entry name" value="GNAT"/>
    <property type="match status" value="1"/>
</dbReference>
<feature type="binding site" evidence="12">
    <location>
        <position position="200"/>
    </location>
    <ligand>
        <name>ATP</name>
        <dbReference type="ChEBI" id="CHEBI:30616"/>
    </ligand>
</feature>
<dbReference type="Gene3D" id="3.40.630.30">
    <property type="match status" value="1"/>
</dbReference>
<dbReference type="PANTHER" id="PTHR10925:SF5">
    <property type="entry name" value="RNA CYTIDINE ACETYLTRANSFERASE"/>
    <property type="match status" value="1"/>
</dbReference>
<dbReference type="EC" id="2.3.1.193" evidence="12"/>
<evidence type="ECO:0000256" key="10">
    <source>
        <dbReference type="ARBA" id="ARBA00049889"/>
    </source>
</evidence>
<dbReference type="GO" id="GO:1990883">
    <property type="term" value="F:18S rRNA cytidine N-acetyltransferase activity"/>
    <property type="evidence" value="ECO:0007669"/>
    <property type="project" value="TreeGrafter"/>
</dbReference>
<evidence type="ECO:0000256" key="11">
    <source>
        <dbReference type="ARBA" id="ARBA00049914"/>
    </source>
</evidence>
<keyword evidence="15" id="KW-1185">Reference proteome</keyword>
<evidence type="ECO:0000256" key="9">
    <source>
        <dbReference type="ARBA" id="ARBA00049883"/>
    </source>
</evidence>
<evidence type="ECO:0000256" key="6">
    <source>
        <dbReference type="ARBA" id="ARBA00022840"/>
    </source>
</evidence>
<keyword evidence="8 12" id="KW-0012">Acyltransferase</keyword>
<comment type="subcellular location">
    <subcellularLocation>
        <location evidence="12">Cytoplasm</location>
    </subcellularLocation>
</comment>
<evidence type="ECO:0000256" key="8">
    <source>
        <dbReference type="ARBA" id="ARBA00023315"/>
    </source>
</evidence>
<dbReference type="InterPro" id="IPR027417">
    <property type="entry name" value="P-loop_NTPase"/>
</dbReference>
<dbReference type="Gene3D" id="3.40.50.300">
    <property type="entry name" value="P-loop containing nucleotide triphosphate hydrolases"/>
    <property type="match status" value="1"/>
</dbReference>
<dbReference type="GO" id="GO:0000049">
    <property type="term" value="F:tRNA binding"/>
    <property type="evidence" value="ECO:0007669"/>
    <property type="project" value="UniProtKB-UniRule"/>
</dbReference>
<dbReference type="GO" id="GO:0106162">
    <property type="term" value="F:mRNA N-acetyltransferase activity"/>
    <property type="evidence" value="ECO:0007669"/>
    <property type="project" value="RHEA"/>
</dbReference>
<gene>
    <name evidence="12" type="primary">tmcA</name>
    <name evidence="14" type="ORF">DFR87_05515</name>
</gene>
<dbReference type="Pfam" id="PF08351">
    <property type="entry name" value="TmcA_N"/>
    <property type="match status" value="1"/>
</dbReference>
<proteinExistence type="inferred from homology"/>
<reference evidence="14 15" key="1">
    <citation type="submission" date="2018-05" db="EMBL/GenBank/DDBJ databases">
        <title>Complete Genome Sequences of Extremely Thermoacidophilic, Metal-Mobilizing Type-Strain Members of the Archaeal Family Sulfolobaceae: Acidianus brierleyi DSM-1651T, Acidianus sulfidivorans DSM-18786T, Metallosphaera hakonensis DSM-7519T, and Metallosphaera prunae DSM-10039T.</title>
        <authorList>
            <person name="Counts J.A."/>
            <person name="Kelly R.M."/>
        </authorList>
    </citation>
    <scope>NUCLEOTIDE SEQUENCE [LARGE SCALE GENOMIC DNA]</scope>
    <source>
        <strain evidence="14 15">HO1-1</strain>
    </source>
</reference>
<reference evidence="15" key="2">
    <citation type="submission" date="2020-03" db="EMBL/GenBank/DDBJ databases">
        <title>Complete Genome Sequences of Extremely Thermoacidophilic, Metal-Mobilizing Type-Strain Members of the Archaeal Family Sulfolobaceae: Acidianus brierleyi DSM-1651T, Acidianus sulfidivorans DSM-18786T, Metallosphaera hakonensis DSM-7519T, and Metallosphaera prunae DSM-10039T.</title>
        <authorList>
            <person name="Counts J.A."/>
            <person name="Kelly R.M."/>
        </authorList>
    </citation>
    <scope>NUCLEOTIDE SEQUENCE [LARGE SCALE GENOMIC DNA]</scope>
    <source>
        <strain evidence="15">HO1-1</strain>
    </source>
</reference>
<comment type="catalytic activity">
    <reaction evidence="12">
        <text>cytidine(34) in elongator tRNA(Met) + acetyl-CoA + ATP + H2O = N(4)-acetylcytidine(34) in elongator tRNA(Met) + ADP + phosphate + CoA + H(+)</text>
        <dbReference type="Rhea" id="RHEA:43788"/>
        <dbReference type="Rhea" id="RHEA-COMP:10693"/>
        <dbReference type="Rhea" id="RHEA-COMP:10694"/>
        <dbReference type="ChEBI" id="CHEBI:15377"/>
        <dbReference type="ChEBI" id="CHEBI:15378"/>
        <dbReference type="ChEBI" id="CHEBI:30616"/>
        <dbReference type="ChEBI" id="CHEBI:43474"/>
        <dbReference type="ChEBI" id="CHEBI:57287"/>
        <dbReference type="ChEBI" id="CHEBI:57288"/>
        <dbReference type="ChEBI" id="CHEBI:74900"/>
        <dbReference type="ChEBI" id="CHEBI:82748"/>
        <dbReference type="ChEBI" id="CHEBI:456216"/>
        <dbReference type="EC" id="2.3.1.193"/>
    </reaction>
</comment>
<reference evidence="15" key="3">
    <citation type="submission" date="2020-03" db="EMBL/GenBank/DDBJ databases">
        <title>Sequencing and Assembly of Multiple Reported Metal-Biooxidizing Members of the Extremely Thermoacidophilic Archaeal Family Sulfolobaceae.</title>
        <authorList>
            <person name="Counts J.A."/>
            <person name="Kelly R.M."/>
        </authorList>
    </citation>
    <scope>NUCLEOTIDE SEQUENCE [LARGE SCALE GENOMIC DNA]</scope>
    <source>
        <strain evidence="15">HO1-1</strain>
    </source>
</reference>
<name>A0A2U9ITI5_9CREN</name>
<dbReference type="Proteomes" id="UP000247586">
    <property type="component" value="Chromosome"/>
</dbReference>
<keyword evidence="7 12" id="KW-0694">RNA-binding</keyword>
<keyword evidence="5 12" id="KW-0547">Nucleotide-binding</keyword>
<comment type="caution">
    <text evidence="12">Lacks conserved residue(s) required for the propagation of feature annotation.</text>
</comment>
<dbReference type="KEGG" id="mhk:DFR87_05515"/>
<evidence type="ECO:0000256" key="12">
    <source>
        <dbReference type="HAMAP-Rule" id="MF_01886"/>
    </source>
</evidence>
<keyword evidence="2 12" id="KW-0820">tRNA-binding</keyword>
<dbReference type="GO" id="GO:0002101">
    <property type="term" value="P:tRNA wobble cytosine modification"/>
    <property type="evidence" value="ECO:0007669"/>
    <property type="project" value="UniProtKB-UniRule"/>
</dbReference>
<evidence type="ECO:0000256" key="2">
    <source>
        <dbReference type="ARBA" id="ARBA00022555"/>
    </source>
</evidence>
<evidence type="ECO:0000313" key="14">
    <source>
        <dbReference type="EMBL" id="AWR99247.1"/>
    </source>
</evidence>
<evidence type="ECO:0000256" key="4">
    <source>
        <dbReference type="ARBA" id="ARBA00022694"/>
    </source>
</evidence>
<feature type="binding site" evidence="12">
    <location>
        <begin position="511"/>
        <end position="513"/>
    </location>
    <ligand>
        <name>acetyl-CoA</name>
        <dbReference type="ChEBI" id="CHEBI:57288"/>
    </ligand>
</feature>
<dbReference type="GO" id="GO:0051391">
    <property type="term" value="P:tRNA acetylation"/>
    <property type="evidence" value="ECO:0007669"/>
    <property type="project" value="UniProtKB-UniRule"/>
</dbReference>
<evidence type="ECO:0000256" key="3">
    <source>
        <dbReference type="ARBA" id="ARBA00022679"/>
    </source>
</evidence>
<dbReference type="InterPro" id="IPR016181">
    <property type="entry name" value="Acyl_CoA_acyltransferase"/>
</dbReference>
<dbReference type="RefSeq" id="WP_110369080.1">
    <property type="nucleotide sequence ID" value="NZ_CP029287.2"/>
</dbReference>
<dbReference type="InterPro" id="IPR024914">
    <property type="entry name" value="tRNA_acetyltr_TmcA"/>
</dbReference>
<comment type="catalytic activity">
    <reaction evidence="10">
        <text>a cytidine in RNA + acetyl-CoA + ATP + H2O = an N(4)-acetylcytidine in RNA + ADP + phosphate + CoA + H(+)</text>
        <dbReference type="Rhea" id="RHEA:82211"/>
        <dbReference type="Rhea" id="RHEA-COMP:15704"/>
        <dbReference type="Rhea" id="RHEA-COMP:19834"/>
        <dbReference type="ChEBI" id="CHEBI:15377"/>
        <dbReference type="ChEBI" id="CHEBI:15378"/>
        <dbReference type="ChEBI" id="CHEBI:30616"/>
        <dbReference type="ChEBI" id="CHEBI:43474"/>
        <dbReference type="ChEBI" id="CHEBI:57287"/>
        <dbReference type="ChEBI" id="CHEBI:57288"/>
        <dbReference type="ChEBI" id="CHEBI:74900"/>
        <dbReference type="ChEBI" id="CHEBI:82748"/>
        <dbReference type="ChEBI" id="CHEBI:456216"/>
    </reaction>
</comment>
<evidence type="ECO:0000256" key="5">
    <source>
        <dbReference type="ARBA" id="ARBA00022741"/>
    </source>
</evidence>
<dbReference type="GO" id="GO:0005524">
    <property type="term" value="F:ATP binding"/>
    <property type="evidence" value="ECO:0007669"/>
    <property type="project" value="UniProtKB-UniRule"/>
</dbReference>
<comment type="similarity">
    <text evidence="12">Belongs to the TmcA family.</text>
</comment>
<dbReference type="InterPro" id="IPR032672">
    <property type="entry name" value="TmcA/NAT10/Kre33"/>
</dbReference>
<dbReference type="SUPFAM" id="SSF55729">
    <property type="entry name" value="Acyl-CoA N-acyltransferases (Nat)"/>
    <property type="match status" value="1"/>
</dbReference>
<keyword evidence="4 12" id="KW-0819">tRNA processing</keyword>
<sequence>MKSPSNLDEMLADAQTGKYRNLVLVEGEYQEFLAKVLNTFIKINPKPSVAYYFHPWKEGSKRRLAWFESFLRPVDVDYSSSEKYLGSTFDMVIIDAIDDFRPSYISRAIETVRGGGLILIYTDKLHENKLYKSTLTRNGKVADLFEERIRRKLKEHRGIVYYHDGELLLRPFSSAEVSKPKRTKIGRYPELARLCYTDDQVKVLDEVDFLLEDGKKLLVITASRGRGKSSVMGLSLPLLIELSRFPLTVVVTSPTYWSGAEIMKFSELSLNALGKRYRRVTSKDGKILSLEVGDSRIRWLPPELARDYHGDLIIVDEAASLGKEFIDYVLRRWDKVALVTTVHGYEGSGKIFLRFLDKYEGDHDIQRLKLDSPVRYSKGDPIEKFLYDTFLLDVEADGENHVGQVVEISPDQLFHDEAKLRKVYGILVTAHYRNSPDDLMMLGDFTFQKIFVAETDVGVTQIVEEGDLTEEAVKSILQGEENLGHLIPHRLIKYWRAMEFSKFKGWRVMRIAVVPNLQGQGIGTQMLRNVENRAKEENLDWIGSSFQANYDVVKFWTKNGYIPVYLASKKNESLGGYSVIVIKPISDTARKIVDSLSLLLKDKLLRTSHQVYFNMDPRVIVSLLRSTPSVGLGVDMPDLYVRKIRAYLNGELPYNSVAESVHRLSEKYFTESKFDVDEQSLACLVSRSFQGKSWYHAGISLGIPSKIVETKLKEALSFILDKYKLN</sequence>
<evidence type="ECO:0000256" key="1">
    <source>
        <dbReference type="ARBA" id="ARBA00022490"/>
    </source>
</evidence>
<dbReference type="CDD" id="cd04301">
    <property type="entry name" value="NAT_SF"/>
    <property type="match status" value="1"/>
</dbReference>
<dbReference type="OrthoDB" id="312894at2157"/>
<dbReference type="STRING" id="1293036.GCA_001315825_01047"/>
<feature type="domain" description="N-acetyltransferase" evidence="13">
    <location>
        <begin position="445"/>
        <end position="586"/>
    </location>
</feature>
<dbReference type="PANTHER" id="PTHR10925">
    <property type="entry name" value="N-ACETYLTRANSFERASE 10"/>
    <property type="match status" value="1"/>
</dbReference>
<dbReference type="AlphaFoldDB" id="A0A2U9ITI5"/>
<dbReference type="Pfam" id="PF13718">
    <property type="entry name" value="GNAT_acetyltr_2"/>
    <property type="match status" value="2"/>
</dbReference>
<dbReference type="SUPFAM" id="SSF52540">
    <property type="entry name" value="P-loop containing nucleoside triphosphate hydrolases"/>
    <property type="match status" value="1"/>
</dbReference>
<comment type="function">
    <text evidence="12">Catalyzes the formation of N(4)-acetylcytidine (ac(4)C) at the wobble position of tRNA(Met), by using acetyl-CoA as an acetyl donor and ATP (or GTP).</text>
</comment>
<dbReference type="InterPro" id="IPR000182">
    <property type="entry name" value="GNAT_dom"/>
</dbReference>
<dbReference type="GeneID" id="36834779"/>
<comment type="catalytic activity">
    <reaction evidence="11">
        <text>a cytidine in mRNA + acetyl-CoA + ATP + H2O = an N(4)-acetylcytidine in mRNA + ADP + phosphate + CoA + H(+)</text>
        <dbReference type="Rhea" id="RHEA:58480"/>
        <dbReference type="Rhea" id="RHEA-COMP:15145"/>
        <dbReference type="Rhea" id="RHEA-COMP:15146"/>
        <dbReference type="ChEBI" id="CHEBI:15377"/>
        <dbReference type="ChEBI" id="CHEBI:15378"/>
        <dbReference type="ChEBI" id="CHEBI:30616"/>
        <dbReference type="ChEBI" id="CHEBI:43474"/>
        <dbReference type="ChEBI" id="CHEBI:57287"/>
        <dbReference type="ChEBI" id="CHEBI:57288"/>
        <dbReference type="ChEBI" id="CHEBI:74900"/>
        <dbReference type="ChEBI" id="CHEBI:82748"/>
        <dbReference type="ChEBI" id="CHEBI:456216"/>
    </reaction>
</comment>
<feature type="binding site" evidence="12">
    <location>
        <position position="375"/>
    </location>
    <ligand>
        <name>ATP</name>
        <dbReference type="ChEBI" id="CHEBI:30616"/>
    </ligand>
</feature>